<dbReference type="FunFam" id="3.40.50.1370:FF:000008">
    <property type="entry name" value="Ornithine carbamoyltransferase"/>
    <property type="match status" value="1"/>
</dbReference>
<dbReference type="PANTHER" id="PTHR45753">
    <property type="entry name" value="ORNITHINE CARBAMOYLTRANSFERASE, MITOCHONDRIAL"/>
    <property type="match status" value="1"/>
</dbReference>
<dbReference type="GO" id="GO:0016597">
    <property type="term" value="F:amino acid binding"/>
    <property type="evidence" value="ECO:0007669"/>
    <property type="project" value="InterPro"/>
</dbReference>
<dbReference type="NCBIfam" id="NF001986">
    <property type="entry name" value="PRK00779.1"/>
    <property type="match status" value="1"/>
</dbReference>
<dbReference type="GO" id="GO:0005737">
    <property type="term" value="C:cytoplasm"/>
    <property type="evidence" value="ECO:0007669"/>
    <property type="project" value="UniProtKB-SubCell"/>
</dbReference>
<dbReference type="Pfam" id="PF00185">
    <property type="entry name" value="OTCace"/>
    <property type="match status" value="1"/>
</dbReference>
<dbReference type="Gene3D" id="3.40.50.1370">
    <property type="entry name" value="Aspartate/ornithine carbamoyltransferase"/>
    <property type="match status" value="2"/>
</dbReference>
<dbReference type="Proteomes" id="UP000610960">
    <property type="component" value="Unassembled WGS sequence"/>
</dbReference>
<feature type="binding site" evidence="5">
    <location>
        <begin position="56"/>
        <end position="59"/>
    </location>
    <ligand>
        <name>carbamoyl phosphate</name>
        <dbReference type="ChEBI" id="CHEBI:58228"/>
    </ligand>
</feature>
<feature type="binding site" evidence="5">
    <location>
        <position position="298"/>
    </location>
    <ligand>
        <name>carbamoyl phosphate</name>
        <dbReference type="ChEBI" id="CHEBI:58228"/>
    </ligand>
</feature>
<dbReference type="InterPro" id="IPR024904">
    <property type="entry name" value="OTCase_ArgI"/>
</dbReference>
<evidence type="ECO:0000256" key="2">
    <source>
        <dbReference type="ARBA" id="ARBA00013007"/>
    </source>
</evidence>
<dbReference type="InterPro" id="IPR036901">
    <property type="entry name" value="Asp/Orn_carbamoylTrfase_sf"/>
</dbReference>
<keyword evidence="9" id="KW-1185">Reference proteome</keyword>
<feature type="binding site" evidence="5">
    <location>
        <position position="107"/>
    </location>
    <ligand>
        <name>carbamoyl phosphate</name>
        <dbReference type="ChEBI" id="CHEBI:58228"/>
    </ligand>
</feature>
<dbReference type="Pfam" id="PF02729">
    <property type="entry name" value="OTCace_N"/>
    <property type="match status" value="1"/>
</dbReference>
<feature type="domain" description="Aspartate/ornithine carbamoyltransferase Asp/Orn-binding" evidence="6">
    <location>
        <begin position="153"/>
        <end position="308"/>
    </location>
</feature>
<dbReference type="OrthoDB" id="4696at2157"/>
<dbReference type="AlphaFoldDB" id="A0A830GWL6"/>
<proteinExistence type="inferred from homology"/>
<feature type="binding site" evidence="5">
    <location>
        <position position="230"/>
    </location>
    <ligand>
        <name>L-ornithine</name>
        <dbReference type="ChEBI" id="CHEBI:46911"/>
    </ligand>
</feature>
<dbReference type="RefSeq" id="WP_188596303.1">
    <property type="nucleotide sequence ID" value="NZ_BMNL01000002.1"/>
</dbReference>
<dbReference type="GO" id="GO:0019240">
    <property type="term" value="P:citrulline biosynthetic process"/>
    <property type="evidence" value="ECO:0007669"/>
    <property type="project" value="TreeGrafter"/>
</dbReference>
<keyword evidence="5" id="KW-0963">Cytoplasm</keyword>
<feature type="binding site" evidence="5">
    <location>
        <begin position="270"/>
        <end position="271"/>
    </location>
    <ligand>
        <name>carbamoyl phosphate</name>
        <dbReference type="ChEBI" id="CHEBI:58228"/>
    </ligand>
</feature>
<evidence type="ECO:0000259" key="7">
    <source>
        <dbReference type="Pfam" id="PF02729"/>
    </source>
</evidence>
<dbReference type="InterPro" id="IPR006131">
    <property type="entry name" value="Asp_carbamoyltransf_Asp/Orn-bd"/>
</dbReference>
<dbReference type="PANTHER" id="PTHR45753:SF3">
    <property type="entry name" value="ORNITHINE TRANSCARBAMYLASE, MITOCHONDRIAL"/>
    <property type="match status" value="1"/>
</dbReference>
<feature type="binding site" evidence="5">
    <location>
        <position position="166"/>
    </location>
    <ligand>
        <name>L-ornithine</name>
        <dbReference type="ChEBI" id="CHEBI:46911"/>
    </ligand>
</feature>
<dbReference type="GO" id="GO:0042450">
    <property type="term" value="P:L-arginine biosynthetic process via ornithine"/>
    <property type="evidence" value="ECO:0007669"/>
    <property type="project" value="UniProtKB-UniRule"/>
</dbReference>
<dbReference type="GO" id="GO:0004585">
    <property type="term" value="F:ornithine carbamoyltransferase activity"/>
    <property type="evidence" value="ECO:0007669"/>
    <property type="project" value="UniProtKB-UniRule"/>
</dbReference>
<dbReference type="InterPro" id="IPR006130">
    <property type="entry name" value="Asp/Orn_carbamoylTrfase"/>
</dbReference>
<evidence type="ECO:0000259" key="6">
    <source>
        <dbReference type="Pfam" id="PF00185"/>
    </source>
</evidence>
<evidence type="ECO:0000256" key="3">
    <source>
        <dbReference type="ARBA" id="ARBA00022679"/>
    </source>
</evidence>
<evidence type="ECO:0000313" key="8">
    <source>
        <dbReference type="EMBL" id="GGP20702.1"/>
    </source>
</evidence>
<evidence type="ECO:0000256" key="1">
    <source>
        <dbReference type="ARBA" id="ARBA00007805"/>
    </source>
</evidence>
<dbReference type="PROSITE" id="PS00097">
    <property type="entry name" value="CARBAMOYLTRANSFERASE"/>
    <property type="match status" value="1"/>
</dbReference>
<reference evidence="8" key="1">
    <citation type="journal article" date="2014" name="Int. J. Syst. Evol. Microbiol.">
        <title>Complete genome sequence of Corynebacterium casei LMG S-19264T (=DSM 44701T), isolated from a smear-ripened cheese.</title>
        <authorList>
            <consortium name="US DOE Joint Genome Institute (JGI-PGF)"/>
            <person name="Walter F."/>
            <person name="Albersmeier A."/>
            <person name="Kalinowski J."/>
            <person name="Ruckert C."/>
        </authorList>
    </citation>
    <scope>NUCLEOTIDE SEQUENCE</scope>
    <source>
        <strain evidence="8">JCM 10088</strain>
    </source>
</reference>
<dbReference type="HAMAP" id="MF_01109">
    <property type="entry name" value="OTCase"/>
    <property type="match status" value="1"/>
</dbReference>
<name>A0A830GWL6_9CREN</name>
<dbReference type="InterPro" id="IPR002292">
    <property type="entry name" value="Orn/put_carbamltrans"/>
</dbReference>
<sequence>MKLKGRDLLTWTDYSRDEFLFLLNLSKNMKERLYAGEKYAPTHLGKTVLGIFEKPSTRTRISLEVAANQLGMKVIYTNPQELQLGRGETVEDTARVVSRIVDGIMARVYSHSSLVKLAENSDVPVINALSDECHPTQVLADALTIWEKLGRLEGVKLAFVGDGDNNMSHSLMQMGAKLGMEVRIVSPKGYWPGKKYLEPSEDDARRSGGSIMVTDNVEEGVKGVDVVYTDVWVSMGFEKEAEERMKIFKPYQVNSRLMDLAGKNAIFMHCLPAHRGYEVTDDVIDSPRSVVWDEAENRMHTIKAILAALI</sequence>
<reference evidence="8" key="2">
    <citation type="submission" date="2020-09" db="EMBL/GenBank/DDBJ databases">
        <authorList>
            <person name="Sun Q."/>
            <person name="Ohkuma M."/>
        </authorList>
    </citation>
    <scope>NUCLEOTIDE SEQUENCE</scope>
    <source>
        <strain evidence="8">JCM 10088</strain>
    </source>
</reference>
<dbReference type="EMBL" id="BMNL01000002">
    <property type="protein sequence ID" value="GGP20702.1"/>
    <property type="molecule type" value="Genomic_DNA"/>
</dbReference>
<evidence type="ECO:0000256" key="4">
    <source>
        <dbReference type="ARBA" id="ARBA00048772"/>
    </source>
</evidence>
<accession>A0A830GWL6</accession>
<dbReference type="NCBIfam" id="TIGR00658">
    <property type="entry name" value="orni_carb_tr"/>
    <property type="match status" value="1"/>
</dbReference>
<evidence type="ECO:0000313" key="9">
    <source>
        <dbReference type="Proteomes" id="UP000610960"/>
    </source>
</evidence>
<feature type="binding site" evidence="5">
    <location>
        <begin position="234"/>
        <end position="235"/>
    </location>
    <ligand>
        <name>L-ornithine</name>
        <dbReference type="ChEBI" id="CHEBI:46911"/>
    </ligand>
</feature>
<keyword evidence="3 5" id="KW-0808">Transferase</keyword>
<protein>
    <recommendedName>
        <fullName evidence="2 5">Ornithine carbamoyltransferase</fullName>
        <shortName evidence="5">OTCase</shortName>
        <ecNumber evidence="2 5">2.1.3.3</ecNumber>
    </recommendedName>
</protein>
<evidence type="ECO:0000256" key="5">
    <source>
        <dbReference type="HAMAP-Rule" id="MF_01109"/>
    </source>
</evidence>
<feature type="binding site" evidence="5">
    <location>
        <begin position="134"/>
        <end position="137"/>
    </location>
    <ligand>
        <name>carbamoyl phosphate</name>
        <dbReference type="ChEBI" id="CHEBI:58228"/>
    </ligand>
</feature>
<dbReference type="EC" id="2.1.3.3" evidence="2 5"/>
<dbReference type="SUPFAM" id="SSF53671">
    <property type="entry name" value="Aspartate/ornithine carbamoyltransferase"/>
    <property type="match status" value="1"/>
</dbReference>
<feature type="binding site" evidence="5">
    <location>
        <position position="83"/>
    </location>
    <ligand>
        <name>carbamoyl phosphate</name>
        <dbReference type="ChEBI" id="CHEBI:58228"/>
    </ligand>
</feature>
<dbReference type="PRINTS" id="PR00100">
    <property type="entry name" value="AOTCASE"/>
</dbReference>
<organism evidence="8 9">
    <name type="scientific">Thermocladium modestius</name>
    <dbReference type="NCBI Taxonomy" id="62609"/>
    <lineage>
        <taxon>Archaea</taxon>
        <taxon>Thermoproteota</taxon>
        <taxon>Thermoprotei</taxon>
        <taxon>Thermoproteales</taxon>
        <taxon>Thermoproteaceae</taxon>
        <taxon>Thermocladium</taxon>
    </lineage>
</organism>
<comment type="catalytic activity">
    <reaction evidence="4 5">
        <text>carbamoyl phosphate + L-ornithine = L-citrulline + phosphate + H(+)</text>
        <dbReference type="Rhea" id="RHEA:19513"/>
        <dbReference type="ChEBI" id="CHEBI:15378"/>
        <dbReference type="ChEBI" id="CHEBI:43474"/>
        <dbReference type="ChEBI" id="CHEBI:46911"/>
        <dbReference type="ChEBI" id="CHEBI:57743"/>
        <dbReference type="ChEBI" id="CHEBI:58228"/>
        <dbReference type="EC" id="2.1.3.3"/>
    </reaction>
</comment>
<comment type="similarity">
    <text evidence="1 5">Belongs to the aspartate/ornithine carbamoyltransferase superfamily. OTCase family.</text>
</comment>
<comment type="caution">
    <text evidence="8">The sequence shown here is derived from an EMBL/GenBank/DDBJ whole genome shotgun (WGS) entry which is preliminary data.</text>
</comment>
<comment type="subcellular location">
    <subcellularLocation>
        <location evidence="5">Cytoplasm</location>
    </subcellularLocation>
</comment>
<feature type="domain" description="Aspartate/ornithine carbamoyltransferase carbamoyl-P binding" evidence="7">
    <location>
        <begin position="6"/>
        <end position="147"/>
    </location>
</feature>
<dbReference type="PRINTS" id="PR00102">
    <property type="entry name" value="OTCASE"/>
</dbReference>
<gene>
    <name evidence="8" type="ORF">GCM10007981_09850</name>
</gene>
<dbReference type="InterPro" id="IPR006132">
    <property type="entry name" value="Asp/Orn_carbamoyltranf_P-bd"/>
</dbReference>